<dbReference type="GO" id="GO:0001228">
    <property type="term" value="F:DNA-binding transcription activator activity, RNA polymerase II-specific"/>
    <property type="evidence" value="ECO:0007669"/>
    <property type="project" value="TreeGrafter"/>
</dbReference>
<keyword evidence="4" id="KW-1185">Reference proteome</keyword>
<dbReference type="PROSITE" id="PS50048">
    <property type="entry name" value="ZN2_CY6_FUNGAL_2"/>
    <property type="match status" value="1"/>
</dbReference>
<dbReference type="PANTHER" id="PTHR47784">
    <property type="entry name" value="STEROL UPTAKE CONTROL PROTEIN 2"/>
    <property type="match status" value="1"/>
</dbReference>
<dbReference type="Pfam" id="PF00172">
    <property type="entry name" value="Zn_clus"/>
    <property type="match status" value="1"/>
</dbReference>
<evidence type="ECO:0000259" key="2">
    <source>
        <dbReference type="PROSITE" id="PS50048"/>
    </source>
</evidence>
<dbReference type="SUPFAM" id="SSF57701">
    <property type="entry name" value="Zn2/Cys6 DNA-binding domain"/>
    <property type="match status" value="1"/>
</dbReference>
<protein>
    <recommendedName>
        <fullName evidence="2">Zn(2)-C6 fungal-type domain-containing protein</fullName>
    </recommendedName>
</protein>
<dbReference type="CDD" id="cd00067">
    <property type="entry name" value="GAL4"/>
    <property type="match status" value="1"/>
</dbReference>
<evidence type="ECO:0000313" key="4">
    <source>
        <dbReference type="Proteomes" id="UP000799444"/>
    </source>
</evidence>
<dbReference type="Gene3D" id="4.10.240.10">
    <property type="entry name" value="Zn(2)-C6 fungal-type DNA-binding domain"/>
    <property type="match status" value="1"/>
</dbReference>
<dbReference type="AlphaFoldDB" id="A0A9P4QTE8"/>
<gene>
    <name evidence="3" type="ORF">EJ04DRAFT_402405</name>
</gene>
<dbReference type="Proteomes" id="UP000799444">
    <property type="component" value="Unassembled WGS sequence"/>
</dbReference>
<reference evidence="3" key="1">
    <citation type="journal article" date="2020" name="Stud. Mycol.">
        <title>101 Dothideomycetes genomes: a test case for predicting lifestyles and emergence of pathogens.</title>
        <authorList>
            <person name="Haridas S."/>
            <person name="Albert R."/>
            <person name="Binder M."/>
            <person name="Bloem J."/>
            <person name="Labutti K."/>
            <person name="Salamov A."/>
            <person name="Andreopoulos B."/>
            <person name="Baker S."/>
            <person name="Barry K."/>
            <person name="Bills G."/>
            <person name="Bluhm B."/>
            <person name="Cannon C."/>
            <person name="Castanera R."/>
            <person name="Culley D."/>
            <person name="Daum C."/>
            <person name="Ezra D."/>
            <person name="Gonzalez J."/>
            <person name="Henrissat B."/>
            <person name="Kuo A."/>
            <person name="Liang C."/>
            <person name="Lipzen A."/>
            <person name="Lutzoni F."/>
            <person name="Magnuson J."/>
            <person name="Mondo S."/>
            <person name="Nolan M."/>
            <person name="Ohm R."/>
            <person name="Pangilinan J."/>
            <person name="Park H.-J."/>
            <person name="Ramirez L."/>
            <person name="Alfaro M."/>
            <person name="Sun H."/>
            <person name="Tritt A."/>
            <person name="Yoshinaga Y."/>
            <person name="Zwiers L.-H."/>
            <person name="Turgeon B."/>
            <person name="Goodwin S."/>
            <person name="Spatafora J."/>
            <person name="Crous P."/>
            <person name="Grigoriev I."/>
        </authorList>
    </citation>
    <scope>NUCLEOTIDE SEQUENCE</scope>
    <source>
        <strain evidence="3">CBS 125425</strain>
    </source>
</reference>
<accession>A0A9P4QTE8</accession>
<dbReference type="InterPro" id="IPR036864">
    <property type="entry name" value="Zn2-C6_fun-type_DNA-bd_sf"/>
</dbReference>
<feature type="domain" description="Zn(2)-C6 fungal-type" evidence="2">
    <location>
        <begin position="16"/>
        <end position="46"/>
    </location>
</feature>
<comment type="caution">
    <text evidence="3">The sequence shown here is derived from an EMBL/GenBank/DDBJ whole genome shotgun (WGS) entry which is preliminary data.</text>
</comment>
<evidence type="ECO:0000313" key="3">
    <source>
        <dbReference type="EMBL" id="KAF2730759.1"/>
    </source>
</evidence>
<dbReference type="SMART" id="SM00066">
    <property type="entry name" value="GAL4"/>
    <property type="match status" value="1"/>
</dbReference>
<name>A0A9P4QTE8_9PLEO</name>
<keyword evidence="1" id="KW-0539">Nucleus</keyword>
<feature type="non-terminal residue" evidence="3">
    <location>
        <position position="364"/>
    </location>
</feature>
<feature type="non-terminal residue" evidence="3">
    <location>
        <position position="1"/>
    </location>
</feature>
<proteinExistence type="predicted"/>
<evidence type="ECO:0000256" key="1">
    <source>
        <dbReference type="ARBA" id="ARBA00023242"/>
    </source>
</evidence>
<dbReference type="OrthoDB" id="416217at2759"/>
<dbReference type="InterPro" id="IPR001138">
    <property type="entry name" value="Zn2Cys6_DnaBD"/>
</dbReference>
<dbReference type="GO" id="GO:0008270">
    <property type="term" value="F:zinc ion binding"/>
    <property type="evidence" value="ECO:0007669"/>
    <property type="project" value="InterPro"/>
</dbReference>
<dbReference type="PROSITE" id="PS00463">
    <property type="entry name" value="ZN2_CY6_FUNGAL_1"/>
    <property type="match status" value="1"/>
</dbReference>
<dbReference type="EMBL" id="ML996210">
    <property type="protein sequence ID" value="KAF2730759.1"/>
    <property type="molecule type" value="Genomic_DNA"/>
</dbReference>
<dbReference type="PANTHER" id="PTHR47784:SF9">
    <property type="entry name" value="ZN(II)2CYS6 TRANSCRIPTION FACTOR (EUROFUNG)"/>
    <property type="match status" value="1"/>
</dbReference>
<dbReference type="InterPro" id="IPR053157">
    <property type="entry name" value="Sterol_Uptake_Regulator"/>
</dbReference>
<organism evidence="3 4">
    <name type="scientific">Polyplosphaeria fusca</name>
    <dbReference type="NCBI Taxonomy" id="682080"/>
    <lineage>
        <taxon>Eukaryota</taxon>
        <taxon>Fungi</taxon>
        <taxon>Dikarya</taxon>
        <taxon>Ascomycota</taxon>
        <taxon>Pezizomycotina</taxon>
        <taxon>Dothideomycetes</taxon>
        <taxon>Pleosporomycetidae</taxon>
        <taxon>Pleosporales</taxon>
        <taxon>Tetraplosphaeriaceae</taxon>
        <taxon>Polyplosphaeria</taxon>
    </lineage>
</organism>
<sequence>EGPNRKRKAHAKSRKGCGNCKLRRIKCDETRPQCQRCMSYGVSCSYEAAQASLDLSAQGAFQVDLSEPEPAVQQPAKDLQPRLVDLVVLKRFQDRTVLTMGTRRTAPIYQNCMARLSFQHPFLMHMVLCLTLLHDAHLSTHSATGSMTQSALQHWNIATTLFSRTLARPIVPSERDSLWATAALFGCTAFAYVENSDSEMAWPLKPSDPHDLDWLKISEGKKAVWDLVDPTRPESIFHVVVHEHATLSVPKWVEENDISWLPENMRHVFGIGPDSNVQNNVYHLPALIISRLQSMQPDHDNVLNFLYFMGSMTPEYRNMVEMKDPRALLLLRWWFKRLEYGDIWWLKNRARVEGAAVQLYLERW</sequence>